<gene>
    <name evidence="1" type="ORF">J2Z21_006455</name>
</gene>
<comment type="caution">
    <text evidence="1">The sequence shown here is derived from an EMBL/GenBank/DDBJ whole genome shotgun (WGS) entry which is preliminary data.</text>
</comment>
<proteinExistence type="predicted"/>
<evidence type="ECO:0000313" key="2">
    <source>
        <dbReference type="Proteomes" id="UP001519309"/>
    </source>
</evidence>
<dbReference type="RefSeq" id="WP_159400210.1">
    <property type="nucleotide sequence ID" value="NZ_CP016279.1"/>
</dbReference>
<evidence type="ECO:0000313" key="1">
    <source>
        <dbReference type="EMBL" id="MBP2053462.1"/>
    </source>
</evidence>
<organism evidence="1 2">
    <name type="scientific">Streptomyces griseochromogenes</name>
    <dbReference type="NCBI Taxonomy" id="68214"/>
    <lineage>
        <taxon>Bacteria</taxon>
        <taxon>Bacillati</taxon>
        <taxon>Actinomycetota</taxon>
        <taxon>Actinomycetes</taxon>
        <taxon>Kitasatosporales</taxon>
        <taxon>Streptomycetaceae</taxon>
        <taxon>Streptomyces</taxon>
    </lineage>
</organism>
<accession>A0ABS4M1W5</accession>
<keyword evidence="2" id="KW-1185">Reference proteome</keyword>
<dbReference type="Proteomes" id="UP001519309">
    <property type="component" value="Unassembled WGS sequence"/>
</dbReference>
<dbReference type="EMBL" id="JAGGLP010000016">
    <property type="protein sequence ID" value="MBP2053462.1"/>
    <property type="molecule type" value="Genomic_DNA"/>
</dbReference>
<protein>
    <submittedName>
        <fullName evidence="1">Uncharacterized protein</fullName>
    </submittedName>
</protein>
<sequence length="153" mass="17910">MARLRESNHYPQQVKVAMLSPGDPRAIQRRAADRAPWGRFQGREFDDSVYVSWYDSPRSRSSEMPESLRFPVGSFLYKTLRLDLIRRFDISSNKAVTFTAEQDDDFLAGHLSAVLGEPVNQSDLDKWRQEYDSYVEDFSDYLKSMYHDMRRLG</sequence>
<name>A0ABS4M1W5_9ACTN</name>
<reference evidence="1 2" key="1">
    <citation type="submission" date="2021-03" db="EMBL/GenBank/DDBJ databases">
        <title>Genomic Encyclopedia of Type Strains, Phase IV (KMG-IV): sequencing the most valuable type-strain genomes for metagenomic binning, comparative biology and taxonomic classification.</title>
        <authorList>
            <person name="Goeker M."/>
        </authorList>
    </citation>
    <scope>NUCLEOTIDE SEQUENCE [LARGE SCALE GENOMIC DNA]</scope>
    <source>
        <strain evidence="1 2">DSM 40499</strain>
    </source>
</reference>